<feature type="repeat" description="HEAT" evidence="3">
    <location>
        <begin position="1542"/>
        <end position="1580"/>
    </location>
</feature>
<feature type="domain" description="TOG" evidence="4">
    <location>
        <begin position="1368"/>
        <end position="1601"/>
    </location>
</feature>
<dbReference type="SMART" id="SM01349">
    <property type="entry name" value="TOG"/>
    <property type="match status" value="1"/>
</dbReference>
<evidence type="ECO:0000259" key="4">
    <source>
        <dbReference type="SMART" id="SM01349"/>
    </source>
</evidence>
<comment type="similarity">
    <text evidence="1">Belongs to the GCN1 family.</text>
</comment>
<proteinExistence type="inferred from homology"/>
<evidence type="ECO:0000256" key="1">
    <source>
        <dbReference type="ARBA" id="ARBA00007366"/>
    </source>
</evidence>
<name>A0A9P6DG99_9AGAM</name>
<dbReference type="Pfam" id="PF24916">
    <property type="entry name" value="HEAT_GCN1_fung"/>
    <property type="match status" value="1"/>
</dbReference>
<dbReference type="PANTHER" id="PTHR23346:SF7">
    <property type="entry name" value="STALLED RIBOSOME SENSOR GCN1"/>
    <property type="match status" value="1"/>
</dbReference>
<dbReference type="Pfam" id="PF12765">
    <property type="entry name" value="Cohesin_HEAT"/>
    <property type="match status" value="1"/>
</dbReference>
<evidence type="ECO:0000256" key="2">
    <source>
        <dbReference type="ARBA" id="ARBA00022737"/>
    </source>
</evidence>
<accession>A0A9P6DG99</accession>
<dbReference type="Pfam" id="PF12074">
    <property type="entry name" value="Gcn1_N"/>
    <property type="match status" value="1"/>
</dbReference>
<reference evidence="5" key="1">
    <citation type="journal article" date="2020" name="Nat. Commun.">
        <title>Large-scale genome sequencing of mycorrhizal fungi provides insights into the early evolution of symbiotic traits.</title>
        <authorList>
            <person name="Miyauchi S."/>
            <person name="Kiss E."/>
            <person name="Kuo A."/>
            <person name="Drula E."/>
            <person name="Kohler A."/>
            <person name="Sanchez-Garcia M."/>
            <person name="Morin E."/>
            <person name="Andreopoulos B."/>
            <person name="Barry K.W."/>
            <person name="Bonito G."/>
            <person name="Buee M."/>
            <person name="Carver A."/>
            <person name="Chen C."/>
            <person name="Cichocki N."/>
            <person name="Clum A."/>
            <person name="Culley D."/>
            <person name="Crous P.W."/>
            <person name="Fauchery L."/>
            <person name="Girlanda M."/>
            <person name="Hayes R.D."/>
            <person name="Keri Z."/>
            <person name="LaButti K."/>
            <person name="Lipzen A."/>
            <person name="Lombard V."/>
            <person name="Magnuson J."/>
            <person name="Maillard F."/>
            <person name="Murat C."/>
            <person name="Nolan M."/>
            <person name="Ohm R.A."/>
            <person name="Pangilinan J."/>
            <person name="Pereira M.F."/>
            <person name="Perotto S."/>
            <person name="Peter M."/>
            <person name="Pfister S."/>
            <person name="Riley R."/>
            <person name="Sitrit Y."/>
            <person name="Stielow J.B."/>
            <person name="Szollosi G."/>
            <person name="Zifcakova L."/>
            <person name="Stursova M."/>
            <person name="Spatafora J.W."/>
            <person name="Tedersoo L."/>
            <person name="Vaario L.M."/>
            <person name="Yamada A."/>
            <person name="Yan M."/>
            <person name="Wang P."/>
            <person name="Xu J."/>
            <person name="Bruns T."/>
            <person name="Baldrian P."/>
            <person name="Vilgalys R."/>
            <person name="Dunand C."/>
            <person name="Henrissat B."/>
            <person name="Grigoriev I.V."/>
            <person name="Hibbett D."/>
            <person name="Nagy L.G."/>
            <person name="Martin F.M."/>
        </authorList>
    </citation>
    <scope>NUCLEOTIDE SEQUENCE</scope>
    <source>
        <strain evidence="5">UP504</strain>
    </source>
</reference>
<comment type="caution">
    <text evidence="5">The sequence shown here is derived from an EMBL/GenBank/DDBJ whole genome shotgun (WGS) entry which is preliminary data.</text>
</comment>
<keyword evidence="6" id="KW-1185">Reference proteome</keyword>
<dbReference type="InterPro" id="IPR016024">
    <property type="entry name" value="ARM-type_fold"/>
</dbReference>
<dbReference type="Pfam" id="PF24993">
    <property type="entry name" value="GNC1_N"/>
    <property type="match status" value="1"/>
</dbReference>
<dbReference type="GO" id="GO:0034198">
    <property type="term" value="P:cellular response to amino acid starvation"/>
    <property type="evidence" value="ECO:0007669"/>
    <property type="project" value="TreeGrafter"/>
</dbReference>
<dbReference type="InterPro" id="IPR021133">
    <property type="entry name" value="HEAT_type_2"/>
</dbReference>
<dbReference type="OrthoDB" id="5148094at2759"/>
<dbReference type="EMBL" id="MU129271">
    <property type="protein sequence ID" value="KAF9504036.1"/>
    <property type="molecule type" value="Genomic_DNA"/>
</dbReference>
<feature type="repeat" description="HEAT" evidence="3">
    <location>
        <begin position="2008"/>
        <end position="2046"/>
    </location>
</feature>
<keyword evidence="2" id="KW-0677">Repeat</keyword>
<dbReference type="Pfam" id="PF24984">
    <property type="entry name" value="HEAT_EF3_GNC1"/>
    <property type="match status" value="1"/>
</dbReference>
<dbReference type="Proteomes" id="UP000886523">
    <property type="component" value="Unassembled WGS sequence"/>
</dbReference>
<dbReference type="GO" id="GO:0006417">
    <property type="term" value="P:regulation of translation"/>
    <property type="evidence" value="ECO:0007669"/>
    <property type="project" value="TreeGrafter"/>
</dbReference>
<dbReference type="PROSITE" id="PS50077">
    <property type="entry name" value="HEAT_REPEAT"/>
    <property type="match status" value="3"/>
</dbReference>
<sequence length="2494" mass="272975">MDLLLGTVSAYLTGWGLGRLVYLNEKLLAVAERGDLDLIRCLDLFTLLTLTYPRYVDLSSRTAVLAVLRALTHRDKAIGGVEGGGVSGLLERIIKWLDEETSQMCSPITRSSSASSDRYILLTWCCAIFGTDLGTEVSFTLNVFSQKLTPIMASLFDSLCDASTRDAIKRGALAHVRRTLRMHHTLIPHLISSLIEYAKSSPLPLVFAPMVGVAVDVSVRLKPDAVRQTGLAYISEVKGTIMEYYMTAIFMSRSPVPVQALVRPDHSYSVHSDSYPSNQWALRDFVEHTISEIDFVEVVLPVIEKALLRSPEIALPVVSNFLSAYNRDIPFDVFQRLLTASLHCGKSMNGAVRTAAIEFFGALVAKLSGTSEAHVVATNNILALPKASKTTGAEHRAALYAMLSFIKPSSVVSPIIAFTLPDLLAKEPSEAVVRSLHIQLAKHFAFVLQHDIPVPAPVTALFVKEMASQKAVVRRAFFQALGNCFWVLRQARQEGNQSWPLEAQKLGFSLLPTLESNIKTLGNSPLNAPIGPLEGYIAVSLGFHSPSPTPSGKTSILQGLPLSNSKPSFLLWDKVYGKLATVEDELWFLRALSCALLQVQGELKNNEKLRLLFGSAFLHASVGCASMETRREALSSFKSLNRRVPLLFNPIIREALVTYILQKEVPLPSTSAETPQPSPVVEGLAGVVLAIASFDKATDVMVREELMAGLIILTHHPAVAPPSRQLWIEATQAAQIDPAAIVHSKIDLIVSRITESALVPSLNGATKLAAKTLAFIAPEIVVPRFIKQINLDLDPKKLATIGQTELDIWKTKEGVLFLDVLQNKTEAIAASKGKDNGIEKWEAELRELIATKKASSTTVLSRQDRALVDAQLQKESATREAVQQVKRELERGLGLVQSLVLAKIDQFQEYVWPISTLLLDGVLRRGFPLAASSALATYLSIASSCSSRLGAFRTSIGIATLRSLDLDVVPENFLAEPLGELAVRVLYEIHSLSEKKAFDAASFSFVSLFLYRVLEAGGVGQTEAENALEQVTLALEIIQFHGSQFSNRAFPRLEIIRVLLSSISRYPQVSKSAVSTLVEISNAIQTTATPQERMVLIRGTLAQEPYVRNACLQAIQMLDLTDIDWSPELFLVCHDENKQNSRLAVKIWEANYLDVEKSYIEDLLPFLLHENYDVRENCARSLVLARVHFPSTTGALISTLKAMYQDKAKILTPEYDGYGMLVEQSPERLDPWVTRKAIALTFEYLAEDLPMDEIVSLFSFLLRDDALGDRNPDVRRGMLNVGTTVIDFHGKSHLPGLLSMFEHHLALKVSSSEAADYIREALVILLGRLAKHLDSADARVPLTVDRLVEALKTPSEVVQSAVSECLSPLVVPMGNKIGQLMERLFQALTTSPKYAERRGAAYGLAGVIQGLGISGLKEFAVIPRLRAAMEDKKNYEARQGALFAFETMSGTLGRLFEPYIPQVLPLLLAAYGDQTPDVREATQDASRVIMGNMSGYCLKLILPSLLGGLEEKQWRTKKASIELLGAMSFLAPNQLSVSLPTVIPQLTSVLTDSHAQVRSAANKSLKQFGEVINNPEIRSLVPVLLKALVDPEKTLSALTALLKRSFAHYIDSPSLALLIPILERGMKERGAETKRKAAQIVGNMASLTDPRDFVPYLPRLIPSVHTVLVDPVPEARATAAKALGTLIERLGETNFPDLVSSLLQTLKTDGSGVDRQGAAQGLSEVLSGLGMDRMEGLLPDIISSANSPRPYVREGFMSLLVFLPATFGHRFAPHLSRIIPPILSGLADAEEYVRAASMKAGRIIIANYSNKAIDLLLPELELGMFDSSWRIRHSSVTLVGELLYKLSGISGKNEIEEDEAGEVDAAAAESSRKALADVLGKIRRDRILGALYIIRQDAIPAVRQASIRIWKALIHNTPRTVREILPSLIERITSLLATDGDEEYETAARTIGELCRKQGEKILSQIVPIFRRGADSSDPRTRQGVCLALGEVLQSTTESQREGHEDEIISAVQVCLVDDSSEVRAAAAHAFDVLQEYVGGERSTKLFRPCWKRFANLVQDLEPPYKLCVRASTVFPVLIPTLIASPITAFNAHALASLVTVAGTALSKRLTQLLTALVGARESEKNEVTLVALDEAISALVSSLEDGEGLHTLMMLLLGWSKHHSPIRRVNAVSIFATFCENTELEFSTYRVDWIRQLVTLLDDRVTMVHEATWKALDEFVKSIDKSEMDSLVIPLRRAIEATGTPGGSVPGFGMTKGISPMLPIVFAGLTAGSNEQREQAALAIADIVERTDESALRPYTTQLTGPLIRVITQATTSPPAIKSAILVALIVLLEHIPAFVKPFFPQLQRTFVKALTDSSPSVRLKAVTALTVLMRSQPRVDPLVTELIIAIRSHEDAIAGTIGTALAGIVNSARSHIGRASFEGLLELVIDSYRDNHDDTYNSGMGEIIGALAPDAELVRPILLKYVLGTTPPHPLSSQILWAYFAHSRDQTL</sequence>
<dbReference type="InterPro" id="IPR057546">
    <property type="entry name" value="HEAT_GCN1"/>
</dbReference>
<feature type="repeat" description="HEAT" evidence="3">
    <location>
        <begin position="1660"/>
        <end position="1698"/>
    </location>
</feature>
<evidence type="ECO:0000313" key="6">
    <source>
        <dbReference type="Proteomes" id="UP000886523"/>
    </source>
</evidence>
<dbReference type="InterPro" id="IPR026003">
    <property type="entry name" value="Cohesin_HEAT"/>
</dbReference>
<dbReference type="InterPro" id="IPR022716">
    <property type="entry name" value="Gcn1_N"/>
</dbReference>
<protein>
    <recommendedName>
        <fullName evidence="4">TOG domain-containing protein</fullName>
    </recommendedName>
</protein>
<dbReference type="PANTHER" id="PTHR23346">
    <property type="entry name" value="TRANSLATIONAL ACTIVATOR GCN1-RELATED"/>
    <property type="match status" value="1"/>
</dbReference>
<dbReference type="InterPro" id="IPR056809">
    <property type="entry name" value="HEAT_GCN1_fung"/>
</dbReference>
<organism evidence="5 6">
    <name type="scientific">Hydnum rufescens UP504</name>
    <dbReference type="NCBI Taxonomy" id="1448309"/>
    <lineage>
        <taxon>Eukaryota</taxon>
        <taxon>Fungi</taxon>
        <taxon>Dikarya</taxon>
        <taxon>Basidiomycota</taxon>
        <taxon>Agaricomycotina</taxon>
        <taxon>Agaricomycetes</taxon>
        <taxon>Cantharellales</taxon>
        <taxon>Hydnaceae</taxon>
        <taxon>Hydnum</taxon>
    </lineage>
</organism>
<dbReference type="SUPFAM" id="SSF48371">
    <property type="entry name" value="ARM repeat"/>
    <property type="match status" value="4"/>
</dbReference>
<dbReference type="Gene3D" id="1.25.10.10">
    <property type="entry name" value="Leucine-rich Repeat Variant"/>
    <property type="match status" value="6"/>
</dbReference>
<dbReference type="InterPro" id="IPR056810">
    <property type="entry name" value="GNC1-like_N"/>
</dbReference>
<dbReference type="Pfam" id="PF23271">
    <property type="entry name" value="HEAT_GCN1"/>
    <property type="match status" value="1"/>
</dbReference>
<gene>
    <name evidence="5" type="ORF">BS47DRAFT_1401815</name>
</gene>
<dbReference type="Pfam" id="PF24987">
    <property type="entry name" value="HEAT_EF3_N"/>
    <property type="match status" value="1"/>
</dbReference>
<dbReference type="GO" id="GO:0019887">
    <property type="term" value="F:protein kinase regulator activity"/>
    <property type="evidence" value="ECO:0007669"/>
    <property type="project" value="TreeGrafter"/>
</dbReference>
<evidence type="ECO:0000256" key="3">
    <source>
        <dbReference type="PROSITE-ProRule" id="PRU00103"/>
    </source>
</evidence>
<evidence type="ECO:0000313" key="5">
    <source>
        <dbReference type="EMBL" id="KAF9504036.1"/>
    </source>
</evidence>
<dbReference type="InterPro" id="IPR011989">
    <property type="entry name" value="ARM-like"/>
</dbReference>
<dbReference type="GO" id="GO:0005829">
    <property type="term" value="C:cytosol"/>
    <property type="evidence" value="ECO:0007669"/>
    <property type="project" value="TreeGrafter"/>
</dbReference>
<dbReference type="InterPro" id="IPR034085">
    <property type="entry name" value="TOG"/>
</dbReference>